<dbReference type="CDD" id="cd04051">
    <property type="entry name" value="C2_SRC2_like"/>
    <property type="match status" value="1"/>
</dbReference>
<dbReference type="InterPro" id="IPR035892">
    <property type="entry name" value="C2_domain_sf"/>
</dbReference>
<keyword evidence="4" id="KW-1185">Reference proteome</keyword>
<dbReference type="PROSITE" id="PS50004">
    <property type="entry name" value="C2"/>
    <property type="match status" value="1"/>
</dbReference>
<evidence type="ECO:0000313" key="3">
    <source>
        <dbReference type="EMBL" id="KAL3630983.1"/>
    </source>
</evidence>
<evidence type="ECO:0000259" key="2">
    <source>
        <dbReference type="PROSITE" id="PS50004"/>
    </source>
</evidence>
<name>A0ABD3CLZ3_9LAMI</name>
<feature type="compositionally biased region" description="Low complexity" evidence="1">
    <location>
        <begin position="236"/>
        <end position="247"/>
    </location>
</feature>
<protein>
    <recommendedName>
        <fullName evidence="2">C2 domain-containing protein</fullName>
    </recommendedName>
</protein>
<feature type="region of interest" description="Disordered" evidence="1">
    <location>
        <begin position="337"/>
        <end position="371"/>
    </location>
</feature>
<feature type="domain" description="C2" evidence="2">
    <location>
        <begin position="13"/>
        <end position="134"/>
    </location>
</feature>
<dbReference type="InterPro" id="IPR000008">
    <property type="entry name" value="C2_dom"/>
</dbReference>
<dbReference type="SMART" id="SM00239">
    <property type="entry name" value="C2"/>
    <property type="match status" value="1"/>
</dbReference>
<accession>A0ABD3CLZ3</accession>
<feature type="region of interest" description="Disordered" evidence="1">
    <location>
        <begin position="233"/>
        <end position="316"/>
    </location>
</feature>
<feature type="compositionally biased region" description="Basic residues" evidence="1">
    <location>
        <begin position="274"/>
        <end position="289"/>
    </location>
</feature>
<reference evidence="4" key="1">
    <citation type="journal article" date="2024" name="IScience">
        <title>Strigolactones Initiate the Formation of Haustorium-like Structures in Castilleja.</title>
        <authorList>
            <person name="Buerger M."/>
            <person name="Peterson D."/>
            <person name="Chory J."/>
        </authorList>
    </citation>
    <scope>NUCLEOTIDE SEQUENCE [LARGE SCALE GENOMIC DNA]</scope>
</reference>
<dbReference type="PANTHER" id="PTHR32246">
    <property type="entry name" value="INGRESSION PROTEIN FIC1"/>
    <property type="match status" value="1"/>
</dbReference>
<dbReference type="EMBL" id="JAVIJP010000032">
    <property type="protein sequence ID" value="KAL3630983.1"/>
    <property type="molecule type" value="Genomic_DNA"/>
</dbReference>
<evidence type="ECO:0000256" key="1">
    <source>
        <dbReference type="SAM" id="MobiDB-lite"/>
    </source>
</evidence>
<sequence>MDPTIPTPTVCSTVSNSEVSMQAPPPSPLYILDISLISAQDLTPVSKSMRTYAIAWTNPSRKLTTRTDQHGHTHPTWNEKLTFRVDGHFLTSEDATIHIEIYSTASWFREVLVGSVRVLVSDLLYPDPLQTRRMRFVTLQVRRPSGAPQGILNMGVSLSGSGDEFRNAIEQKVNALSLEDRADDDNDNERKVTLWRSLSVGSEANPGSVVNGGSELCSDIGPSASIVAADLARKCQPPQQQQQQQQPMIRRPSGYEDTGSSILGEMTMEEAKAKGYRVRSSRERWRKQVSKRDYGDMDDDRSDLSSNCNEQSRRKSDGGMFSCFGTAYGIEFRIVCGAPNNPTTKRLPSSSSNNNSASKRNIKPSTEANSA</sequence>
<gene>
    <name evidence="3" type="ORF">CASFOL_023967</name>
</gene>
<dbReference type="Proteomes" id="UP001632038">
    <property type="component" value="Unassembled WGS sequence"/>
</dbReference>
<proteinExistence type="predicted"/>
<dbReference type="PANTHER" id="PTHR32246:SF103">
    <property type="entry name" value="CALCIUM-DEPENDENT LIPID-BINDING (CALB DOMAIN) FAMILY PROTEIN"/>
    <property type="match status" value="1"/>
</dbReference>
<dbReference type="Gene3D" id="2.60.40.150">
    <property type="entry name" value="C2 domain"/>
    <property type="match status" value="1"/>
</dbReference>
<dbReference type="SUPFAM" id="SSF49562">
    <property type="entry name" value="C2 domain (Calcium/lipid-binding domain, CaLB)"/>
    <property type="match status" value="1"/>
</dbReference>
<organism evidence="3 4">
    <name type="scientific">Castilleja foliolosa</name>
    <dbReference type="NCBI Taxonomy" id="1961234"/>
    <lineage>
        <taxon>Eukaryota</taxon>
        <taxon>Viridiplantae</taxon>
        <taxon>Streptophyta</taxon>
        <taxon>Embryophyta</taxon>
        <taxon>Tracheophyta</taxon>
        <taxon>Spermatophyta</taxon>
        <taxon>Magnoliopsida</taxon>
        <taxon>eudicotyledons</taxon>
        <taxon>Gunneridae</taxon>
        <taxon>Pentapetalae</taxon>
        <taxon>asterids</taxon>
        <taxon>lamiids</taxon>
        <taxon>Lamiales</taxon>
        <taxon>Orobanchaceae</taxon>
        <taxon>Pedicularideae</taxon>
        <taxon>Castillejinae</taxon>
        <taxon>Castilleja</taxon>
    </lineage>
</organism>
<dbReference type="AlphaFoldDB" id="A0ABD3CLZ3"/>
<feature type="compositionally biased region" description="Low complexity" evidence="1">
    <location>
        <begin position="349"/>
        <end position="358"/>
    </location>
</feature>
<evidence type="ECO:0000313" key="4">
    <source>
        <dbReference type="Proteomes" id="UP001632038"/>
    </source>
</evidence>
<dbReference type="InterPro" id="IPR044750">
    <property type="entry name" value="C2_SRC2/BAP"/>
</dbReference>
<comment type="caution">
    <text evidence="3">The sequence shown here is derived from an EMBL/GenBank/DDBJ whole genome shotgun (WGS) entry which is preliminary data.</text>
</comment>
<dbReference type="Pfam" id="PF00168">
    <property type="entry name" value="C2"/>
    <property type="match status" value="1"/>
</dbReference>